<gene>
    <name evidence="1" type="ORF">SBAD_LOCUS5460</name>
</gene>
<reference evidence="3" key="1">
    <citation type="submission" date="2016-06" db="UniProtKB">
        <authorList>
            <consortium name="WormBaseParasite"/>
        </authorList>
    </citation>
    <scope>IDENTIFICATION</scope>
</reference>
<evidence type="ECO:0000313" key="3">
    <source>
        <dbReference type="WBParaSite" id="SBAD_0000568201-mRNA-1"/>
    </source>
</evidence>
<dbReference type="Proteomes" id="UP000270296">
    <property type="component" value="Unassembled WGS sequence"/>
</dbReference>
<evidence type="ECO:0000313" key="1">
    <source>
        <dbReference type="EMBL" id="VDP07294.1"/>
    </source>
</evidence>
<evidence type="ECO:0000313" key="2">
    <source>
        <dbReference type="Proteomes" id="UP000270296"/>
    </source>
</evidence>
<reference evidence="1 2" key="2">
    <citation type="submission" date="2018-11" db="EMBL/GenBank/DDBJ databases">
        <authorList>
            <consortium name="Pathogen Informatics"/>
        </authorList>
    </citation>
    <scope>NUCLEOTIDE SEQUENCE [LARGE SCALE GENOMIC DNA]</scope>
</reference>
<accession>A0A183IPB3</accession>
<protein>
    <submittedName>
        <fullName evidence="3">Secreted protein</fullName>
    </submittedName>
</protein>
<dbReference type="EMBL" id="UZAM01009008">
    <property type="protein sequence ID" value="VDP07294.1"/>
    <property type="molecule type" value="Genomic_DNA"/>
</dbReference>
<dbReference type="WBParaSite" id="SBAD_0000568201-mRNA-1">
    <property type="protein sequence ID" value="SBAD_0000568201-mRNA-1"/>
    <property type="gene ID" value="SBAD_0000568201"/>
</dbReference>
<organism evidence="3">
    <name type="scientific">Soboliphyme baturini</name>
    <dbReference type="NCBI Taxonomy" id="241478"/>
    <lineage>
        <taxon>Eukaryota</taxon>
        <taxon>Metazoa</taxon>
        <taxon>Ecdysozoa</taxon>
        <taxon>Nematoda</taxon>
        <taxon>Enoplea</taxon>
        <taxon>Dorylaimia</taxon>
        <taxon>Dioctophymatida</taxon>
        <taxon>Dioctophymatoidea</taxon>
        <taxon>Soboliphymatidae</taxon>
        <taxon>Soboliphyme</taxon>
    </lineage>
</organism>
<dbReference type="AlphaFoldDB" id="A0A183IPB3"/>
<keyword evidence="2" id="KW-1185">Reference proteome</keyword>
<proteinExistence type="predicted"/>
<sequence length="118" mass="13686">MYHAFDIISISIVVQIHVQAMFLQMTHVGSSFQQILQILVIIEQIYSSSCLPYTYGTTDFEKKKFRRLNETEVHPFNHPFLVMLTSSDTYELPFCHGTFVDICGMYFVVVPSHCLLEE</sequence>
<name>A0A183IPB3_9BILA</name>